<protein>
    <submittedName>
        <fullName evidence="4">ABC transporter ATP-binding protein</fullName>
    </submittedName>
</protein>
<gene>
    <name evidence="4" type="ORF">F8163_20220</name>
</gene>
<dbReference type="Gene3D" id="3.40.50.300">
    <property type="entry name" value="P-loop containing nucleotide triphosphate hydrolases"/>
    <property type="match status" value="1"/>
</dbReference>
<dbReference type="InterPro" id="IPR003439">
    <property type="entry name" value="ABC_transporter-like_ATP-bd"/>
</dbReference>
<keyword evidence="2 4" id="KW-0067">ATP-binding</keyword>
<keyword evidence="1" id="KW-0547">Nucleotide-binding</keyword>
<dbReference type="GO" id="GO:0005524">
    <property type="term" value="F:ATP binding"/>
    <property type="evidence" value="ECO:0007669"/>
    <property type="project" value="UniProtKB-KW"/>
</dbReference>
<dbReference type="SUPFAM" id="SSF52540">
    <property type="entry name" value="P-loop containing nucleoside triphosphate hydrolases"/>
    <property type="match status" value="1"/>
</dbReference>
<name>A0A7V7S4N6_9BACI</name>
<evidence type="ECO:0000313" key="4">
    <source>
        <dbReference type="EMBL" id="KAB2441106.1"/>
    </source>
</evidence>
<evidence type="ECO:0000259" key="3">
    <source>
        <dbReference type="PROSITE" id="PS50893"/>
    </source>
</evidence>
<evidence type="ECO:0000256" key="2">
    <source>
        <dbReference type="ARBA" id="ARBA00022840"/>
    </source>
</evidence>
<dbReference type="PANTHER" id="PTHR43158:SF5">
    <property type="entry name" value="ABC TRANSPORTER, ATP-BINDING PROTEIN"/>
    <property type="match status" value="1"/>
</dbReference>
<dbReference type="SMART" id="SM00382">
    <property type="entry name" value="AAA"/>
    <property type="match status" value="1"/>
</dbReference>
<proteinExistence type="predicted"/>
<dbReference type="InterPro" id="IPR027417">
    <property type="entry name" value="P-loop_NTPase"/>
</dbReference>
<reference evidence="4 5" key="1">
    <citation type="submission" date="2019-10" db="EMBL/GenBank/DDBJ databases">
        <title>Bacillus from the desert of Cuatro Cinegas, Coahuila.</title>
        <authorList>
            <person name="Olmedo-Alvarez G."/>
            <person name="Saldana S."/>
            <person name="Barcelo D."/>
        </authorList>
    </citation>
    <scope>NUCLEOTIDE SEQUENCE [LARGE SCALE GENOMIC DNA]</scope>
    <source>
        <strain evidence="4 5">CH155b_5T</strain>
    </source>
</reference>
<dbReference type="GO" id="GO:0016887">
    <property type="term" value="F:ATP hydrolysis activity"/>
    <property type="evidence" value="ECO:0007669"/>
    <property type="project" value="InterPro"/>
</dbReference>
<evidence type="ECO:0000313" key="5">
    <source>
        <dbReference type="Proteomes" id="UP000470409"/>
    </source>
</evidence>
<dbReference type="Proteomes" id="UP000470409">
    <property type="component" value="Unassembled WGS sequence"/>
</dbReference>
<accession>A0A7V7S4N6</accession>
<dbReference type="EMBL" id="WBPG01000026">
    <property type="protein sequence ID" value="KAB2441106.1"/>
    <property type="molecule type" value="Genomic_DNA"/>
</dbReference>
<sequence length="290" mass="32550">MTALETLELTKKYKKKIAVNEVTISLEEHKIYGLLGRNGAGKTTLLNLLAGQIISSSGSVSVFGESVFENSKAMQSICFVRVKEEAHLSYKVKEIFKMCSMFYKNWDGAYAEELANKFQLNMTEKYHKLSHGMQTVVGIIQGLASRAPITIFDEPTTGLDAAHRELFYSLLLEDYGQHPRTIILSTHLVEEVTHVIEDVIIIKEGRLVVQSSVEDLLQQGHIISGQKDKVDEFSINKKALEREVYGNKGITVIWEELSNEDYDSIEKLGLVVDGITLQKLFIHITGGELK</sequence>
<dbReference type="RefSeq" id="WP_151627175.1">
    <property type="nucleotide sequence ID" value="NZ_WBPG01000026.1"/>
</dbReference>
<dbReference type="InterPro" id="IPR003593">
    <property type="entry name" value="AAA+_ATPase"/>
</dbReference>
<comment type="caution">
    <text evidence="4">The sequence shown here is derived from an EMBL/GenBank/DDBJ whole genome shotgun (WGS) entry which is preliminary data.</text>
</comment>
<dbReference type="PANTHER" id="PTHR43158">
    <property type="entry name" value="SKFA PEPTIDE EXPORT ATP-BINDING PROTEIN SKFE"/>
    <property type="match status" value="1"/>
</dbReference>
<dbReference type="PROSITE" id="PS50893">
    <property type="entry name" value="ABC_TRANSPORTER_2"/>
    <property type="match status" value="1"/>
</dbReference>
<dbReference type="InterPro" id="IPR017871">
    <property type="entry name" value="ABC_transporter-like_CS"/>
</dbReference>
<feature type="domain" description="ABC transporter" evidence="3">
    <location>
        <begin position="4"/>
        <end position="229"/>
    </location>
</feature>
<dbReference type="Pfam" id="PF00005">
    <property type="entry name" value="ABC_tran"/>
    <property type="match status" value="1"/>
</dbReference>
<dbReference type="PROSITE" id="PS00211">
    <property type="entry name" value="ABC_TRANSPORTER_1"/>
    <property type="match status" value="1"/>
</dbReference>
<organism evidence="4 5">
    <name type="scientific">Bacillus luti</name>
    <dbReference type="NCBI Taxonomy" id="2026191"/>
    <lineage>
        <taxon>Bacteria</taxon>
        <taxon>Bacillati</taxon>
        <taxon>Bacillota</taxon>
        <taxon>Bacilli</taxon>
        <taxon>Bacillales</taxon>
        <taxon>Bacillaceae</taxon>
        <taxon>Bacillus</taxon>
        <taxon>Bacillus cereus group</taxon>
    </lineage>
</organism>
<evidence type="ECO:0000256" key="1">
    <source>
        <dbReference type="ARBA" id="ARBA00022741"/>
    </source>
</evidence>
<dbReference type="AlphaFoldDB" id="A0A7V7S4N6"/>